<reference evidence="1 2" key="1">
    <citation type="submission" date="2021-03" db="EMBL/GenBank/DDBJ databases">
        <title>Haloterrigena longa sp. nov. and Haloterrigena limicola sp. nov., extremely halophilic archaea isolated from a salt lake.</title>
        <authorList>
            <person name="Henglin C."/>
        </authorList>
    </citation>
    <scope>NUCLEOTIDE SEQUENCE [LARGE SCALE GENOMIC DNA]</scope>
    <source>
        <strain evidence="1 2">KZCA68</strain>
    </source>
</reference>
<dbReference type="GeneID" id="63187071"/>
<protein>
    <submittedName>
        <fullName evidence="1">Uncharacterized protein</fullName>
    </submittedName>
</protein>
<evidence type="ECO:0000313" key="2">
    <source>
        <dbReference type="Proteomes" id="UP000663203"/>
    </source>
</evidence>
<organism evidence="1 2">
    <name type="scientific">Haloterrigena alkaliphila</name>
    <dbReference type="NCBI Taxonomy" id="2816475"/>
    <lineage>
        <taxon>Archaea</taxon>
        <taxon>Methanobacteriati</taxon>
        <taxon>Methanobacteriota</taxon>
        <taxon>Stenosarchaea group</taxon>
        <taxon>Halobacteria</taxon>
        <taxon>Halobacteriales</taxon>
        <taxon>Natrialbaceae</taxon>
        <taxon>Haloterrigena</taxon>
    </lineage>
</organism>
<proteinExistence type="predicted"/>
<name>A0A8A2VRP6_9EURY</name>
<gene>
    <name evidence="1" type="ORF">J0X25_07160</name>
</gene>
<accession>A0A8A2VRP6</accession>
<dbReference type="RefSeq" id="WP_207290448.1">
    <property type="nucleotide sequence ID" value="NZ_CP071462.1"/>
</dbReference>
<dbReference type="KEGG" id="hakz:J0X25_07160"/>
<evidence type="ECO:0000313" key="1">
    <source>
        <dbReference type="EMBL" id="QSX00729.1"/>
    </source>
</evidence>
<keyword evidence="2" id="KW-1185">Reference proteome</keyword>
<dbReference type="EMBL" id="CP071462">
    <property type="protein sequence ID" value="QSX00729.1"/>
    <property type="molecule type" value="Genomic_DNA"/>
</dbReference>
<dbReference type="Proteomes" id="UP000663203">
    <property type="component" value="Chromosome"/>
</dbReference>
<sequence>MTDTETADDRIRETFREFPSDEDGGVIADPRNDRAWIASTLTCTVEQ</sequence>
<dbReference type="AlphaFoldDB" id="A0A8A2VRP6"/>